<reference evidence="2" key="1">
    <citation type="submission" date="2017-05" db="UniProtKB">
        <authorList>
            <consortium name="EnsemblMetazoa"/>
        </authorList>
    </citation>
    <scope>IDENTIFICATION</scope>
</reference>
<protein>
    <submittedName>
        <fullName evidence="2">Uncharacterized protein</fullName>
    </submittedName>
</protein>
<feature type="compositionally biased region" description="Polar residues" evidence="1">
    <location>
        <begin position="54"/>
        <end position="63"/>
    </location>
</feature>
<organism evidence="2">
    <name type="scientific">Amphimedon queenslandica</name>
    <name type="common">Sponge</name>
    <dbReference type="NCBI Taxonomy" id="400682"/>
    <lineage>
        <taxon>Eukaryota</taxon>
        <taxon>Metazoa</taxon>
        <taxon>Porifera</taxon>
        <taxon>Demospongiae</taxon>
        <taxon>Heteroscleromorpha</taxon>
        <taxon>Haplosclerida</taxon>
        <taxon>Niphatidae</taxon>
        <taxon>Amphimedon</taxon>
    </lineage>
</organism>
<feature type="region of interest" description="Disordered" evidence="1">
    <location>
        <begin position="35"/>
        <end position="65"/>
    </location>
</feature>
<proteinExistence type="predicted"/>
<dbReference type="AlphaFoldDB" id="A0A1X7SIW9"/>
<evidence type="ECO:0000313" key="2">
    <source>
        <dbReference type="EnsemblMetazoa" id="Aqu2.1.02051_001"/>
    </source>
</evidence>
<sequence length="78" mass="8728">MISRSTLVKIVVVFLVVQVLLYETGAFSALFKKPRSTNQDIESEKSNWYDDTENTAGTENTGVSKKPGCLFINREKIA</sequence>
<accession>A0A1X7SIW9</accession>
<name>A0A1X7SIW9_AMPQE</name>
<evidence type="ECO:0000256" key="1">
    <source>
        <dbReference type="SAM" id="MobiDB-lite"/>
    </source>
</evidence>
<dbReference type="EnsemblMetazoa" id="Aqu2.1.02051_001">
    <property type="protein sequence ID" value="Aqu2.1.02051_001"/>
    <property type="gene ID" value="Aqu2.1.02051"/>
</dbReference>
<dbReference type="InParanoid" id="A0A1X7SIW9"/>